<dbReference type="GO" id="GO:0016491">
    <property type="term" value="F:oxidoreductase activity"/>
    <property type="evidence" value="ECO:0007669"/>
    <property type="project" value="UniProtKB-KW"/>
</dbReference>
<reference evidence="4" key="2">
    <citation type="journal article" date="2021" name="PeerJ">
        <title>Extensive microbial diversity within the chicken gut microbiome revealed by metagenomics and culture.</title>
        <authorList>
            <person name="Gilroy R."/>
            <person name="Ravi A."/>
            <person name="Getino M."/>
            <person name="Pursley I."/>
            <person name="Horton D.L."/>
            <person name="Alikhan N.F."/>
            <person name="Baker D."/>
            <person name="Gharbi K."/>
            <person name="Hall N."/>
            <person name="Watson M."/>
            <person name="Adriaenssens E.M."/>
            <person name="Foster-Nyarko E."/>
            <person name="Jarju S."/>
            <person name="Secka A."/>
            <person name="Antonio M."/>
            <person name="Oren A."/>
            <person name="Chaudhuri R.R."/>
            <person name="La Ragione R."/>
            <person name="Hildebrand F."/>
            <person name="Pallen M.J."/>
        </authorList>
    </citation>
    <scope>NUCLEOTIDE SEQUENCE</scope>
    <source>
        <strain evidence="4">10192</strain>
    </source>
</reference>
<gene>
    <name evidence="4" type="ORF">IAC76_02960</name>
</gene>
<organism evidence="4 5">
    <name type="scientific">Candidatus Scatousia excrementipullorum</name>
    <dbReference type="NCBI Taxonomy" id="2840936"/>
    <lineage>
        <taxon>Bacteria</taxon>
        <taxon>Candidatus Scatousia</taxon>
    </lineage>
</organism>
<dbReference type="InterPro" id="IPR036291">
    <property type="entry name" value="NAD(P)-bd_dom_sf"/>
</dbReference>
<keyword evidence="2" id="KW-0560">Oxidoreductase</keyword>
<accession>A0A9D9GZ15</accession>
<dbReference type="InterPro" id="IPR002347">
    <property type="entry name" value="SDR_fam"/>
</dbReference>
<dbReference type="EMBL" id="JADIND010000066">
    <property type="protein sequence ID" value="MBO8430326.1"/>
    <property type="molecule type" value="Genomic_DNA"/>
</dbReference>
<dbReference type="AlphaFoldDB" id="A0A9D9GZ15"/>
<dbReference type="SUPFAM" id="SSF51735">
    <property type="entry name" value="NAD(P)-binding Rossmann-fold domains"/>
    <property type="match status" value="1"/>
</dbReference>
<evidence type="ECO:0000256" key="1">
    <source>
        <dbReference type="ARBA" id="ARBA00006484"/>
    </source>
</evidence>
<name>A0A9D9GZ15_9BACT</name>
<reference evidence="4" key="1">
    <citation type="submission" date="2020-10" db="EMBL/GenBank/DDBJ databases">
        <authorList>
            <person name="Gilroy R."/>
        </authorList>
    </citation>
    <scope>NUCLEOTIDE SEQUENCE</scope>
    <source>
        <strain evidence="4">10192</strain>
    </source>
</reference>
<proteinExistence type="inferred from homology"/>
<comment type="caution">
    <text evidence="4">The sequence shown here is derived from an EMBL/GenBank/DDBJ whole genome shotgun (WGS) entry which is preliminary data.</text>
</comment>
<dbReference type="PANTHER" id="PTHR44169">
    <property type="entry name" value="NADPH-DEPENDENT 1-ACYLDIHYDROXYACETONE PHOSPHATE REDUCTASE"/>
    <property type="match status" value="1"/>
</dbReference>
<dbReference type="Gene3D" id="3.40.50.720">
    <property type="entry name" value="NAD(P)-binding Rossmann-like Domain"/>
    <property type="match status" value="1"/>
</dbReference>
<protein>
    <submittedName>
        <fullName evidence="4">SDR family NAD(P)-dependent oxidoreductase</fullName>
    </submittedName>
</protein>
<dbReference type="PRINTS" id="PR00081">
    <property type="entry name" value="GDHRDH"/>
</dbReference>
<comment type="similarity">
    <text evidence="1 3">Belongs to the short-chain dehydrogenases/reductases (SDR) family.</text>
</comment>
<evidence type="ECO:0000256" key="3">
    <source>
        <dbReference type="RuleBase" id="RU000363"/>
    </source>
</evidence>
<evidence type="ECO:0000313" key="4">
    <source>
        <dbReference type="EMBL" id="MBO8430326.1"/>
    </source>
</evidence>
<evidence type="ECO:0000256" key="2">
    <source>
        <dbReference type="ARBA" id="ARBA00023002"/>
    </source>
</evidence>
<evidence type="ECO:0000313" key="5">
    <source>
        <dbReference type="Proteomes" id="UP000823632"/>
    </source>
</evidence>
<sequence>MSDTAKKKVFVITGATSGIGRALVNEFSKNSTVFAGYRNPKYEKELSKMENVIPFFIDMEKPYTITGAAEFIKSKTDRIDVLVNAAGCVIAGPVEHMEISRLRKQFEVNTFSHIELTQNLLSLLECGRIINISSMASFGIFPFIAPYCASKRALDILFNAMEVEMRGKIKVISVKPGVIATPLWEKSISLNKKALETDEKYSKEMNFLAMNAEKNGTAGLSVEKVVNVIKKAAEIKNPKVSYTIGTDALIAQLASRLPLSIINSIMKLGMKKKFG</sequence>
<dbReference type="Pfam" id="PF00106">
    <property type="entry name" value="adh_short"/>
    <property type="match status" value="1"/>
</dbReference>
<dbReference type="Proteomes" id="UP000823632">
    <property type="component" value="Unassembled WGS sequence"/>
</dbReference>
<dbReference type="PRINTS" id="PR00080">
    <property type="entry name" value="SDRFAMILY"/>
</dbReference>
<dbReference type="PANTHER" id="PTHR44169:SF6">
    <property type="entry name" value="NADPH-DEPENDENT 1-ACYLDIHYDROXYACETONE PHOSPHATE REDUCTASE"/>
    <property type="match status" value="1"/>
</dbReference>